<keyword evidence="2 6" id="KW-0808">Transferase</keyword>
<dbReference type="PANTHER" id="PTHR10434">
    <property type="entry name" value="1-ACYL-SN-GLYCEROL-3-PHOSPHATE ACYLTRANSFERASE"/>
    <property type="match status" value="1"/>
</dbReference>
<evidence type="ECO:0000313" key="6">
    <source>
        <dbReference type="EMBL" id="SBW12346.1"/>
    </source>
</evidence>
<feature type="transmembrane region" description="Helical" evidence="4">
    <location>
        <begin position="12"/>
        <end position="41"/>
    </location>
</feature>
<dbReference type="EMBL" id="FLUP01000002">
    <property type="protein sequence ID" value="SBW12346.1"/>
    <property type="molecule type" value="Genomic_DNA"/>
</dbReference>
<evidence type="ECO:0000256" key="2">
    <source>
        <dbReference type="ARBA" id="ARBA00022679"/>
    </source>
</evidence>
<feature type="domain" description="Phospholipid/glycerol acyltransferase" evidence="5">
    <location>
        <begin position="85"/>
        <end position="197"/>
    </location>
</feature>
<dbReference type="AlphaFoldDB" id="A0A212KKU5"/>
<protein>
    <submittedName>
        <fullName evidence="6">Putative (Acyl-)glycerolphosphate acyltransferase</fullName>
    </submittedName>
</protein>
<dbReference type="CDD" id="cd07989">
    <property type="entry name" value="LPLAT_AGPAT-like"/>
    <property type="match status" value="1"/>
</dbReference>
<dbReference type="Pfam" id="PF01553">
    <property type="entry name" value="Acyltransferase"/>
    <property type="match status" value="1"/>
</dbReference>
<dbReference type="GO" id="GO:0006654">
    <property type="term" value="P:phosphatidic acid biosynthetic process"/>
    <property type="evidence" value="ECO:0007669"/>
    <property type="project" value="TreeGrafter"/>
</dbReference>
<gene>
    <name evidence="6" type="ORF">KM92DES2_20450</name>
</gene>
<keyword evidence="4" id="KW-1133">Transmembrane helix</keyword>
<dbReference type="GO" id="GO:0003841">
    <property type="term" value="F:1-acylglycerol-3-phosphate O-acyltransferase activity"/>
    <property type="evidence" value="ECO:0007669"/>
    <property type="project" value="TreeGrafter"/>
</dbReference>
<evidence type="ECO:0000256" key="3">
    <source>
        <dbReference type="ARBA" id="ARBA00023315"/>
    </source>
</evidence>
<keyword evidence="4" id="KW-0472">Membrane</keyword>
<evidence type="ECO:0000256" key="4">
    <source>
        <dbReference type="SAM" id="Phobius"/>
    </source>
</evidence>
<name>A0A212KKU5_9BACT</name>
<dbReference type="SUPFAM" id="SSF69593">
    <property type="entry name" value="Glycerol-3-phosphate (1)-acyltransferase"/>
    <property type="match status" value="1"/>
</dbReference>
<keyword evidence="4" id="KW-0812">Transmembrane</keyword>
<dbReference type="PANTHER" id="PTHR10434:SF66">
    <property type="entry name" value="PHOSPHOLIPID_GLYCEROL ACYLTRANSFERASE DOMAIN-CONTAINING PROTEIN"/>
    <property type="match status" value="1"/>
</dbReference>
<comment type="pathway">
    <text evidence="1">Lipid metabolism.</text>
</comment>
<organism evidence="6">
    <name type="scientific">uncultured Desulfovibrio sp</name>
    <dbReference type="NCBI Taxonomy" id="167968"/>
    <lineage>
        <taxon>Bacteria</taxon>
        <taxon>Pseudomonadati</taxon>
        <taxon>Thermodesulfobacteriota</taxon>
        <taxon>Desulfovibrionia</taxon>
        <taxon>Desulfovibrionales</taxon>
        <taxon>Desulfovibrionaceae</taxon>
        <taxon>Desulfovibrio</taxon>
        <taxon>environmental samples</taxon>
    </lineage>
</organism>
<evidence type="ECO:0000259" key="5">
    <source>
        <dbReference type="SMART" id="SM00563"/>
    </source>
</evidence>
<proteinExistence type="predicted"/>
<evidence type="ECO:0000256" key="1">
    <source>
        <dbReference type="ARBA" id="ARBA00005189"/>
    </source>
</evidence>
<reference evidence="6" key="1">
    <citation type="submission" date="2016-04" db="EMBL/GenBank/DDBJ databases">
        <authorList>
            <person name="Evans L.H."/>
            <person name="Alamgir A."/>
            <person name="Owens N."/>
            <person name="Weber N.D."/>
            <person name="Virtaneva K."/>
            <person name="Barbian K."/>
            <person name="Babar A."/>
            <person name="Rosenke K."/>
        </authorList>
    </citation>
    <scope>NUCLEOTIDE SEQUENCE</scope>
    <source>
        <strain evidence="6">92-2</strain>
    </source>
</reference>
<accession>A0A212KKU5</accession>
<dbReference type="InterPro" id="IPR002123">
    <property type="entry name" value="Plipid/glycerol_acylTrfase"/>
</dbReference>
<dbReference type="SMART" id="SM00563">
    <property type="entry name" value="PlsC"/>
    <property type="match status" value="1"/>
</dbReference>
<sequence>MKEPSRRNSNIVSNIAISAIFVCWTIIILPLTLCIAALHTVFPGVMCVVNRRYIWLYGRSTLFFLRPWLPVRIRNAHMAVEYPGSVVVCNHQSFLDIYLLAAQDQANVCLITKSWPFRLLFFFAPTMRSAEYIDAESLSAEQVEALCLERLRDGVTLVIFPEGSRTRTGALGKFRAGAFHVAVKAGRPVLPLLIHNSFQVFPPGAKGFHPATIHMEFLDPVWPQAFAGELLPHRAMMRHVRNLYVKHLTCATGE</sequence>
<keyword evidence="3 6" id="KW-0012">Acyltransferase</keyword>